<name>A0AAJ3CFV2_XANCA</name>
<dbReference type="AlphaFoldDB" id="A0AAJ3CFV2"/>
<comment type="caution">
    <text evidence="3">The sequence shown here is derived from an EMBL/GenBank/DDBJ whole genome shotgun (WGS) entry which is preliminary data.</text>
</comment>
<reference evidence="3" key="2">
    <citation type="submission" date="2024-01" db="EMBL/GenBank/DDBJ databases">
        <title>Long-read genome sequencing of X. campestris pv. papavericola.</title>
        <authorList>
            <person name="Hussain R.M.F."/>
            <person name="Greer S."/>
            <person name="Harrison J."/>
            <person name="Grant M."/>
            <person name="Vicente J."/>
            <person name="Studholme D.J."/>
        </authorList>
    </citation>
    <scope>NUCLEOTIDE SEQUENCE</scope>
    <source>
        <strain evidence="3">NCPPB 2970</strain>
    </source>
</reference>
<dbReference type="Proteomes" id="UP001297361">
    <property type="component" value="Unassembled WGS sequence"/>
</dbReference>
<feature type="domain" description="DUF4189" evidence="2">
    <location>
        <begin position="62"/>
        <end position="155"/>
    </location>
</feature>
<proteinExistence type="predicted"/>
<dbReference type="EMBL" id="JAJFNJ020000003">
    <property type="protein sequence ID" value="MEC3890207.1"/>
    <property type="molecule type" value="Genomic_DNA"/>
</dbReference>
<dbReference type="RefSeq" id="WP_116891424.1">
    <property type="nucleotide sequence ID" value="NZ_JAJFNJ020000003.1"/>
</dbReference>
<dbReference type="Pfam" id="PF13827">
    <property type="entry name" value="DUF4189"/>
    <property type="match status" value="1"/>
</dbReference>
<evidence type="ECO:0000313" key="3">
    <source>
        <dbReference type="EMBL" id="MEC3890207.1"/>
    </source>
</evidence>
<evidence type="ECO:0000256" key="1">
    <source>
        <dbReference type="SAM" id="SignalP"/>
    </source>
</evidence>
<feature type="signal peptide" evidence="1">
    <location>
        <begin position="1"/>
        <end position="22"/>
    </location>
</feature>
<dbReference type="InterPro" id="IPR025240">
    <property type="entry name" value="DUF4189"/>
</dbReference>
<sequence>MNKLLCMGSVALIFGLPGICFAEGSCPSGYYPIGGQGVSGCAPMGGNSEQEARPTGEWSTRWGALARDEADTVVGVSVREKSKSAARKNAIAACQKLGGEHCEATVIYKNACIATAESTAANKSNTSISSTKAEAEKLTLATCAETDCRIVYSDCSSASFKRF</sequence>
<organism evidence="3 4">
    <name type="scientific">Xanthomonas campestris pv. papavericola</name>
    <dbReference type="NCBI Taxonomy" id="487881"/>
    <lineage>
        <taxon>Bacteria</taxon>
        <taxon>Pseudomonadati</taxon>
        <taxon>Pseudomonadota</taxon>
        <taxon>Gammaproteobacteria</taxon>
        <taxon>Lysobacterales</taxon>
        <taxon>Lysobacteraceae</taxon>
        <taxon>Xanthomonas</taxon>
    </lineage>
</organism>
<evidence type="ECO:0000259" key="2">
    <source>
        <dbReference type="Pfam" id="PF13827"/>
    </source>
</evidence>
<accession>A0AAJ3CFV2</accession>
<feature type="chain" id="PRO_5042516344" evidence="1">
    <location>
        <begin position="23"/>
        <end position="163"/>
    </location>
</feature>
<gene>
    <name evidence="3" type="ORF">LLE72_021265</name>
</gene>
<evidence type="ECO:0000313" key="4">
    <source>
        <dbReference type="Proteomes" id="UP001297361"/>
    </source>
</evidence>
<protein>
    <submittedName>
        <fullName evidence="3">DUF4189 domain-containing protein</fullName>
    </submittedName>
</protein>
<reference evidence="3" key="1">
    <citation type="submission" date="2021-10" db="EMBL/GenBank/DDBJ databases">
        <authorList>
            <person name="Hussein R."/>
            <person name="Harrison J."/>
            <person name="Studholme D.J."/>
            <person name="Vicente J."/>
            <person name="Grant M."/>
        </authorList>
    </citation>
    <scope>NUCLEOTIDE SEQUENCE</scope>
    <source>
        <strain evidence="3">NCPPB 2970</strain>
    </source>
</reference>
<keyword evidence="1" id="KW-0732">Signal</keyword>